<dbReference type="Gene3D" id="3.50.50.60">
    <property type="entry name" value="FAD/NAD(P)-binding domain"/>
    <property type="match status" value="1"/>
</dbReference>
<dbReference type="eggNOG" id="KOG3855">
    <property type="taxonomic scope" value="Eukaryota"/>
</dbReference>
<dbReference type="InterPro" id="IPR012941">
    <property type="entry name" value="Phe_hydrox_C_dim_dom"/>
</dbReference>
<dbReference type="PRINTS" id="PR00420">
    <property type="entry name" value="RNGMNOXGNASE"/>
</dbReference>
<dbReference type="OrthoDB" id="1716816at2759"/>
<feature type="region of interest" description="Disordered" evidence="5">
    <location>
        <begin position="162"/>
        <end position="185"/>
    </location>
</feature>
<name>N1QN24_SPHMS</name>
<evidence type="ECO:0000256" key="3">
    <source>
        <dbReference type="ARBA" id="ARBA00022827"/>
    </source>
</evidence>
<dbReference type="InterPro" id="IPR036249">
    <property type="entry name" value="Thioredoxin-like_sf"/>
</dbReference>
<evidence type="ECO:0000256" key="2">
    <source>
        <dbReference type="ARBA" id="ARBA00022630"/>
    </source>
</evidence>
<comment type="similarity">
    <text evidence="1">Belongs to the PheA/TfdB FAD monooxygenase family.</text>
</comment>
<dbReference type="Pfam" id="PF01494">
    <property type="entry name" value="FAD_binding_3"/>
    <property type="match status" value="1"/>
</dbReference>
<gene>
    <name evidence="8" type="ORF">SEPMUDRAFT_146772</name>
</gene>
<feature type="region of interest" description="Disordered" evidence="5">
    <location>
        <begin position="468"/>
        <end position="494"/>
    </location>
</feature>
<evidence type="ECO:0000256" key="1">
    <source>
        <dbReference type="ARBA" id="ARBA00007801"/>
    </source>
</evidence>
<dbReference type="AlphaFoldDB" id="N1QN24"/>
<sequence>MATSKVDVLIVGAGPAGLMAANWLSRLNVKTRIIDKRGTKIFNGQADGLQCRTLEIFDSFGFADRAWKESNHMLEINLWNPDENGKLFRSDKIPDTIPNISRFQQVVLHQGRIERFFLDSISAHSDIVVERGVLPETLEFDESQAEDDDAFPITVKLRHLSEEEATPKQNATSANGAGMQDGLFRSNLAPDDTEELIKVSKLADKAGSTETIQARYMVGCDGAHSWVRNQLGFKLRGESTDYIWGVLDVIPITDFPDIRMRCAIHSASSGSLMVIPRENKLVRLYIQLTTTNDLGGGKVDRSKINPEVILSAAQRILHPYKLTYKYCDWWTAYQIGQRVGDNFSLKERIFLAGDAVHTHSPKAGQGMNVSMQDTYNLGWKLGAVINGLSSRSILKTYQSERRRIAQDLIDFDHKFSRLFSGRPAKDLMDEEGINLAEFKEAFVKGNMFASGLSVNYGKSLLVAKEGNAAEQGDGTEVSSSSPHQDEAQSKPSLATNITIGMRIPSFKVLNQSDARPWHLHELLPSNGRWRILIFPGDILSSPTSHKRLLSLSEKLSSPTSFIRKFTPSPSSLPHSSSTSHSPLTSLIEPLLIHSTPRKSTTIFTFPPIFRPFSPTHGYDYTKIYVDDESYHEGHGHLYQNLGIDPSRGCAVVVRPDQYVAWVGEMDSDGYEAMEKFFGGFMKVQEEGRGCVGVGIEEEDFKEEGVQLEKQKQKQDDGGGGGGVGGLDGSVEGVGAM</sequence>
<dbReference type="SUPFAM" id="SSF54373">
    <property type="entry name" value="FAD-linked reductases, C-terminal domain"/>
    <property type="match status" value="1"/>
</dbReference>
<dbReference type="InterPro" id="IPR050641">
    <property type="entry name" value="RIFMO-like"/>
</dbReference>
<feature type="region of interest" description="Disordered" evidence="5">
    <location>
        <begin position="702"/>
        <end position="736"/>
    </location>
</feature>
<dbReference type="InterPro" id="IPR036188">
    <property type="entry name" value="FAD/NAD-bd_sf"/>
</dbReference>
<protein>
    <submittedName>
        <fullName evidence="8">FAD monooxygenase</fullName>
    </submittedName>
</protein>
<dbReference type="SUPFAM" id="SSF52833">
    <property type="entry name" value="Thioredoxin-like"/>
    <property type="match status" value="1"/>
</dbReference>
<dbReference type="Gene3D" id="3.30.9.10">
    <property type="entry name" value="D-Amino Acid Oxidase, subunit A, domain 2"/>
    <property type="match status" value="1"/>
</dbReference>
<dbReference type="RefSeq" id="XP_016765963.1">
    <property type="nucleotide sequence ID" value="XM_016903856.1"/>
</dbReference>
<reference evidence="8 9" key="1">
    <citation type="journal article" date="2012" name="PLoS Pathog.">
        <title>Diverse lifestyles and strategies of plant pathogenesis encoded in the genomes of eighteen Dothideomycetes fungi.</title>
        <authorList>
            <person name="Ohm R.A."/>
            <person name="Feau N."/>
            <person name="Henrissat B."/>
            <person name="Schoch C.L."/>
            <person name="Horwitz B.A."/>
            <person name="Barry K.W."/>
            <person name="Condon B.J."/>
            <person name="Copeland A.C."/>
            <person name="Dhillon B."/>
            <person name="Glaser F."/>
            <person name="Hesse C.N."/>
            <person name="Kosti I."/>
            <person name="LaButti K."/>
            <person name="Lindquist E.A."/>
            <person name="Lucas S."/>
            <person name="Salamov A.A."/>
            <person name="Bradshaw R.E."/>
            <person name="Ciuffetti L."/>
            <person name="Hamelin R.C."/>
            <person name="Kema G.H.J."/>
            <person name="Lawrence C."/>
            <person name="Scott J.A."/>
            <person name="Spatafora J.W."/>
            <person name="Turgeon B.G."/>
            <person name="de Wit P.J.G.M."/>
            <person name="Zhong S."/>
            <person name="Goodwin S.B."/>
            <person name="Grigoriev I.V."/>
        </authorList>
    </citation>
    <scope>NUCLEOTIDE SEQUENCE [LARGE SCALE GENOMIC DNA]</scope>
    <source>
        <strain evidence="8 9">SO2202</strain>
    </source>
</reference>
<dbReference type="InterPro" id="IPR038220">
    <property type="entry name" value="PHOX_C_sf"/>
</dbReference>
<organism evidence="8 9">
    <name type="scientific">Sphaerulina musiva (strain SO2202)</name>
    <name type="common">Poplar stem canker fungus</name>
    <name type="synonym">Septoria musiva</name>
    <dbReference type="NCBI Taxonomy" id="692275"/>
    <lineage>
        <taxon>Eukaryota</taxon>
        <taxon>Fungi</taxon>
        <taxon>Dikarya</taxon>
        <taxon>Ascomycota</taxon>
        <taxon>Pezizomycotina</taxon>
        <taxon>Dothideomycetes</taxon>
        <taxon>Dothideomycetidae</taxon>
        <taxon>Mycosphaerellales</taxon>
        <taxon>Mycosphaerellaceae</taxon>
        <taxon>Sphaerulina</taxon>
    </lineage>
</organism>
<dbReference type="HOGENOM" id="CLU_009665_9_2_1"/>
<evidence type="ECO:0000256" key="5">
    <source>
        <dbReference type="SAM" id="MobiDB-lite"/>
    </source>
</evidence>
<evidence type="ECO:0000313" key="9">
    <source>
        <dbReference type="Proteomes" id="UP000016931"/>
    </source>
</evidence>
<feature type="domain" description="FAD-binding" evidence="6">
    <location>
        <begin position="5"/>
        <end position="411"/>
    </location>
</feature>
<dbReference type="PANTHER" id="PTHR43004:SF20">
    <property type="entry name" value="2-MONOOXYGENASE, PUTATIVE (AFU_ORTHOLOGUE AFUA_1G13660)-RELATED"/>
    <property type="match status" value="1"/>
</dbReference>
<feature type="compositionally biased region" description="Gly residues" evidence="5">
    <location>
        <begin position="717"/>
        <end position="727"/>
    </location>
</feature>
<keyword evidence="8" id="KW-0503">Monooxygenase</keyword>
<dbReference type="InterPro" id="IPR002938">
    <property type="entry name" value="FAD-bd"/>
</dbReference>
<feature type="compositionally biased region" description="Basic and acidic residues" evidence="5">
    <location>
        <begin position="702"/>
        <end position="716"/>
    </location>
</feature>
<evidence type="ECO:0000256" key="4">
    <source>
        <dbReference type="ARBA" id="ARBA00023002"/>
    </source>
</evidence>
<dbReference type="GO" id="GO:0016709">
    <property type="term" value="F:oxidoreductase activity, acting on paired donors, with incorporation or reduction of molecular oxygen, NAD(P)H as one donor, and incorporation of one atom of oxygen"/>
    <property type="evidence" value="ECO:0007669"/>
    <property type="project" value="UniProtKB-ARBA"/>
</dbReference>
<evidence type="ECO:0000259" key="6">
    <source>
        <dbReference type="Pfam" id="PF01494"/>
    </source>
</evidence>
<accession>N1QN24</accession>
<dbReference type="SUPFAM" id="SSF51905">
    <property type="entry name" value="FAD/NAD(P)-binding domain"/>
    <property type="match status" value="1"/>
</dbReference>
<keyword evidence="2" id="KW-0285">Flavoprotein</keyword>
<dbReference type="GO" id="GO:0071949">
    <property type="term" value="F:FAD binding"/>
    <property type="evidence" value="ECO:0007669"/>
    <property type="project" value="InterPro"/>
</dbReference>
<dbReference type="STRING" id="692275.N1QN24"/>
<keyword evidence="9" id="KW-1185">Reference proteome</keyword>
<dbReference type="Gene3D" id="3.40.30.20">
    <property type="match status" value="1"/>
</dbReference>
<evidence type="ECO:0000313" key="8">
    <source>
        <dbReference type="EMBL" id="EMF17842.1"/>
    </source>
</evidence>
<evidence type="ECO:0000259" key="7">
    <source>
        <dbReference type="Pfam" id="PF07976"/>
    </source>
</evidence>
<dbReference type="PANTHER" id="PTHR43004">
    <property type="entry name" value="TRK SYSTEM POTASSIUM UPTAKE PROTEIN"/>
    <property type="match status" value="1"/>
</dbReference>
<dbReference type="Pfam" id="PF07976">
    <property type="entry name" value="Phe_hydrox_dim"/>
    <property type="match status" value="1"/>
</dbReference>
<dbReference type="OMA" id="DYWKVFV"/>
<dbReference type="CDD" id="cd02979">
    <property type="entry name" value="PHOX_C"/>
    <property type="match status" value="1"/>
</dbReference>
<dbReference type="Proteomes" id="UP000016931">
    <property type="component" value="Unassembled WGS sequence"/>
</dbReference>
<feature type="domain" description="Phenol hydroxylase-like C-terminal dimerisation" evidence="7">
    <location>
        <begin position="454"/>
        <end position="684"/>
    </location>
</feature>
<proteinExistence type="inferred from homology"/>
<keyword evidence="4" id="KW-0560">Oxidoreductase</keyword>
<keyword evidence="3" id="KW-0274">FAD</keyword>
<dbReference type="GeneID" id="27900993"/>
<dbReference type="EMBL" id="KB456260">
    <property type="protein sequence ID" value="EMF17842.1"/>
    <property type="molecule type" value="Genomic_DNA"/>
</dbReference>